<evidence type="ECO:0000259" key="1">
    <source>
        <dbReference type="Pfam" id="PF25761"/>
    </source>
</evidence>
<evidence type="ECO:0000313" key="3">
    <source>
        <dbReference type="Proteomes" id="UP001177003"/>
    </source>
</evidence>
<reference evidence="2" key="1">
    <citation type="submission" date="2023-04" db="EMBL/GenBank/DDBJ databases">
        <authorList>
            <person name="Vijverberg K."/>
            <person name="Xiong W."/>
            <person name="Schranz E."/>
        </authorList>
    </citation>
    <scope>NUCLEOTIDE SEQUENCE</scope>
</reference>
<accession>A0AA35V1Z3</accession>
<name>A0AA35V1Z3_LACSI</name>
<dbReference type="InterPro" id="IPR026847">
    <property type="entry name" value="VPS13"/>
</dbReference>
<organism evidence="2 3">
    <name type="scientific">Lactuca saligna</name>
    <name type="common">Willowleaf lettuce</name>
    <dbReference type="NCBI Taxonomy" id="75948"/>
    <lineage>
        <taxon>Eukaryota</taxon>
        <taxon>Viridiplantae</taxon>
        <taxon>Streptophyta</taxon>
        <taxon>Embryophyta</taxon>
        <taxon>Tracheophyta</taxon>
        <taxon>Spermatophyta</taxon>
        <taxon>Magnoliopsida</taxon>
        <taxon>eudicotyledons</taxon>
        <taxon>Gunneridae</taxon>
        <taxon>Pentapetalae</taxon>
        <taxon>asterids</taxon>
        <taxon>campanulids</taxon>
        <taxon>Asterales</taxon>
        <taxon>Asteraceae</taxon>
        <taxon>Cichorioideae</taxon>
        <taxon>Cichorieae</taxon>
        <taxon>Lactucinae</taxon>
        <taxon>Lactuca</taxon>
    </lineage>
</organism>
<proteinExistence type="predicted"/>
<dbReference type="InterPro" id="IPR057984">
    <property type="entry name" value="PATROL1_C"/>
</dbReference>
<dbReference type="GO" id="GO:0006623">
    <property type="term" value="P:protein targeting to vacuole"/>
    <property type="evidence" value="ECO:0007669"/>
    <property type="project" value="TreeGrafter"/>
</dbReference>
<dbReference type="AlphaFoldDB" id="A0AA35V1Z3"/>
<protein>
    <recommendedName>
        <fullName evidence="1">PATROL1-like C-terminal domain-containing protein</fullName>
    </recommendedName>
</protein>
<dbReference type="Pfam" id="PF25761">
    <property type="entry name" value="TPR_PATROL1"/>
    <property type="match status" value="1"/>
</dbReference>
<sequence>MRMIYLDPEKESNEGEDVVVFLCLIDFSPFATTHGSHKKLCCPHHLLYQIPITPPSSIHQFSSPSATVLLYRCFLDVPVTNTGGRRRRWIGGTIPSAYTDGYEPRTKWIRTQSGYERIPNDSQIVNRYGVEIVPNRKDINAAIDRICEFIGTKIIFWDLRVPFIENLYRPSVSESRLETTLIEPLDVEPNQLCDISVEPLRDRIELKDFVPAAIDALEEVLLEPIEMTCDPTYLVNFVELYTVLASFQSHEGRVLNSLNGIKDMKSRLTSKAEYMLSGRKRMMWDISLINIKIIIPWENGKSEIHKLVLGLIAVTFSSNHDVSCFAPDINVPSQFMRNLIDDNSSSELLEGTQIQDLYDLLEIKLVDFQINLFVPFYPTYYFPILENLNASSALALCIFQDESLLKAMEVILTNATTIPFEVRFDIPFGVSPKILDPVYPGHKFPLPLHLAELGRIRWRPLGNTYWNIISYRV</sequence>
<keyword evidence="3" id="KW-1185">Reference proteome</keyword>
<feature type="domain" description="PATROL1-like C-terminal" evidence="1">
    <location>
        <begin position="135"/>
        <end position="223"/>
    </location>
</feature>
<dbReference type="PANTHER" id="PTHR16166:SF143">
    <property type="entry name" value="PROTEIN SORTING-ASSOCIATED PROTEIN, PUTATIVE (DUF1162)-RELATED"/>
    <property type="match status" value="1"/>
</dbReference>
<dbReference type="GO" id="GO:0045053">
    <property type="term" value="P:protein retention in Golgi apparatus"/>
    <property type="evidence" value="ECO:0007669"/>
    <property type="project" value="TreeGrafter"/>
</dbReference>
<dbReference type="PANTHER" id="PTHR16166">
    <property type="entry name" value="VACUOLAR PROTEIN SORTING-ASSOCIATED PROTEIN VPS13"/>
    <property type="match status" value="1"/>
</dbReference>
<evidence type="ECO:0000313" key="2">
    <source>
        <dbReference type="EMBL" id="CAI9260483.1"/>
    </source>
</evidence>
<dbReference type="Proteomes" id="UP001177003">
    <property type="component" value="Chromosome 0"/>
</dbReference>
<dbReference type="EMBL" id="OX465086">
    <property type="protein sequence ID" value="CAI9260483.1"/>
    <property type="molecule type" value="Genomic_DNA"/>
</dbReference>
<gene>
    <name evidence="2" type="ORF">LSALG_LOCUS1319</name>
</gene>